<evidence type="ECO:0000259" key="1">
    <source>
        <dbReference type="PROSITE" id="PS50878"/>
    </source>
</evidence>
<gene>
    <name evidence="2" type="ORF">ISN45_Aa06g035650</name>
</gene>
<dbReference type="EMBL" id="JAEFBK010000011">
    <property type="protein sequence ID" value="KAG7552993.1"/>
    <property type="molecule type" value="Genomic_DNA"/>
</dbReference>
<feature type="domain" description="Reverse transcriptase" evidence="1">
    <location>
        <begin position="1"/>
        <end position="210"/>
    </location>
</feature>
<name>A0A8T1Z4H0_9BRAS</name>
<evidence type="ECO:0000313" key="3">
    <source>
        <dbReference type="Proteomes" id="UP000694240"/>
    </source>
</evidence>
<keyword evidence="2" id="KW-0695">RNA-directed DNA polymerase</keyword>
<dbReference type="AlphaFoldDB" id="A0A8T1Z4H0"/>
<comment type="caution">
    <text evidence="2">The sequence shown here is derived from an EMBL/GenBank/DDBJ whole genome shotgun (WGS) entry which is preliminary data.</text>
</comment>
<dbReference type="PANTHER" id="PTHR33116:SF80">
    <property type="entry name" value="REVERSE TRANSCRIPTASE ZINC-BINDING DOMAIN-CONTAINING PROTEIN"/>
    <property type="match status" value="1"/>
</dbReference>
<dbReference type="Proteomes" id="UP000694240">
    <property type="component" value="Chromosome 11"/>
</dbReference>
<keyword evidence="3" id="KW-1185">Reference proteome</keyword>
<keyword evidence="2" id="KW-0548">Nucleotidyltransferase</keyword>
<sequence length="653" mass="74864">MPGRLLAENVLLATEIVQGYNRKNIEPRGMLKVDIRKAFDSVNWDFILSALRSLGIPEKFVCWIGQCITSPSFSVCINGSSSGYFKSTKGLRQGDPISPYLFVLGMEVFSRLLNSRFDQGYIHYHPKTSGISLSHLMFADDVMVFFDGSEASLHGINESLHDFATWSGLHMSREKTQLFHAGLNILESTAIARHGFPVGSLPIRYLGLPLMHRKLRISEYEVLLEKIACRFRGWAVKSLSFVGRAQLINSVIYGNVNFWLSTFILPKGCIKRIESLCSRFLWSGKIDGSCGAKVAWSSVCLPKKEGGLGLRSFKDWNITLCLRFIWLLFSTSDSLWSKWHKFHNIKEKIFWDIKESQRDSWTWKFLLRLRPVADQFVRSNIGNGRKTSFWFDNWTPLGPLIKCFGSDGPRSLRIPLSSRVKDACTSTGWTLPHPRSDISLRLHAHLSTLHNPAVSSREDVFSWVANSVVCRGYSSAKTWEVLRPRQDTVDWFPLVWFKGAIPKLAFNMWVSNLNRLPTKQRMASWGIPVSPSCSFCSLTDESRDHLLLGCEYSFAIWRLVLAKLEPNRRVFVTWAELLSWQRASSSTAPSLLRKLASQSTVYHLWKQRNNVVHNHVSIPAAPIFRIIDREIRNIITARRNRKRYRNLMQLWLT</sequence>
<protein>
    <submittedName>
        <fullName evidence="2">Reverse transcriptase domain</fullName>
    </submittedName>
</protein>
<organism evidence="2 3">
    <name type="scientific">Arabidopsis thaliana x Arabidopsis arenosa</name>
    <dbReference type="NCBI Taxonomy" id="1240361"/>
    <lineage>
        <taxon>Eukaryota</taxon>
        <taxon>Viridiplantae</taxon>
        <taxon>Streptophyta</taxon>
        <taxon>Embryophyta</taxon>
        <taxon>Tracheophyta</taxon>
        <taxon>Spermatophyta</taxon>
        <taxon>Magnoliopsida</taxon>
        <taxon>eudicotyledons</taxon>
        <taxon>Gunneridae</taxon>
        <taxon>Pentapetalae</taxon>
        <taxon>rosids</taxon>
        <taxon>malvids</taxon>
        <taxon>Brassicales</taxon>
        <taxon>Brassicaceae</taxon>
        <taxon>Camelineae</taxon>
        <taxon>Arabidopsis</taxon>
    </lineage>
</organism>
<dbReference type="Pfam" id="PF00078">
    <property type="entry name" value="RVT_1"/>
    <property type="match status" value="1"/>
</dbReference>
<proteinExistence type="predicted"/>
<dbReference type="Pfam" id="PF13966">
    <property type="entry name" value="zf-RVT"/>
    <property type="match status" value="1"/>
</dbReference>
<dbReference type="PROSITE" id="PS50878">
    <property type="entry name" value="RT_POL"/>
    <property type="match status" value="1"/>
</dbReference>
<dbReference type="GO" id="GO:0003964">
    <property type="term" value="F:RNA-directed DNA polymerase activity"/>
    <property type="evidence" value="ECO:0007669"/>
    <property type="project" value="UniProtKB-KW"/>
</dbReference>
<dbReference type="InterPro" id="IPR026960">
    <property type="entry name" value="RVT-Znf"/>
</dbReference>
<accession>A0A8T1Z4H0</accession>
<evidence type="ECO:0000313" key="2">
    <source>
        <dbReference type="EMBL" id="KAG7552993.1"/>
    </source>
</evidence>
<keyword evidence="2" id="KW-0808">Transferase</keyword>
<dbReference type="PANTHER" id="PTHR33116">
    <property type="entry name" value="REVERSE TRANSCRIPTASE ZINC-BINDING DOMAIN-CONTAINING PROTEIN-RELATED-RELATED"/>
    <property type="match status" value="1"/>
</dbReference>
<reference evidence="2 3" key="1">
    <citation type="submission" date="2020-12" db="EMBL/GenBank/DDBJ databases">
        <title>Concerted genomic and epigenomic changes stabilize Arabidopsis allopolyploids.</title>
        <authorList>
            <person name="Chen Z."/>
        </authorList>
    </citation>
    <scope>NUCLEOTIDE SEQUENCE [LARGE SCALE GENOMIC DNA]</scope>
    <source>
        <strain evidence="2">Allo738</strain>
        <tissue evidence="2">Leaf</tissue>
    </source>
</reference>
<dbReference type="InterPro" id="IPR000477">
    <property type="entry name" value="RT_dom"/>
</dbReference>
<dbReference type="CDD" id="cd01650">
    <property type="entry name" value="RT_nLTR_like"/>
    <property type="match status" value="1"/>
</dbReference>